<dbReference type="AlphaFoldDB" id="A0A2P2NWG8"/>
<dbReference type="EMBL" id="GGEC01066197">
    <property type="protein sequence ID" value="MBX46681.1"/>
    <property type="molecule type" value="Transcribed_RNA"/>
</dbReference>
<organism evidence="1">
    <name type="scientific">Rhizophora mucronata</name>
    <name type="common">Asiatic mangrove</name>
    <dbReference type="NCBI Taxonomy" id="61149"/>
    <lineage>
        <taxon>Eukaryota</taxon>
        <taxon>Viridiplantae</taxon>
        <taxon>Streptophyta</taxon>
        <taxon>Embryophyta</taxon>
        <taxon>Tracheophyta</taxon>
        <taxon>Spermatophyta</taxon>
        <taxon>Magnoliopsida</taxon>
        <taxon>eudicotyledons</taxon>
        <taxon>Gunneridae</taxon>
        <taxon>Pentapetalae</taxon>
        <taxon>rosids</taxon>
        <taxon>fabids</taxon>
        <taxon>Malpighiales</taxon>
        <taxon>Rhizophoraceae</taxon>
        <taxon>Rhizophora</taxon>
    </lineage>
</organism>
<proteinExistence type="predicted"/>
<sequence length="45" mass="4920">MSLSSNFIKASPTFKQSIMPPSAHCVKYARVPTLFSDMGSKEVSL</sequence>
<name>A0A2P2NWG8_RHIMU</name>
<reference evidence="1" key="1">
    <citation type="submission" date="2018-02" db="EMBL/GenBank/DDBJ databases">
        <title>Rhizophora mucronata_Transcriptome.</title>
        <authorList>
            <person name="Meera S.P."/>
            <person name="Sreeshan A."/>
            <person name="Augustine A."/>
        </authorList>
    </citation>
    <scope>NUCLEOTIDE SEQUENCE</scope>
    <source>
        <tissue evidence="1">Leaf</tissue>
    </source>
</reference>
<protein>
    <submittedName>
        <fullName evidence="1">Uncharacterized protein</fullName>
    </submittedName>
</protein>
<accession>A0A2P2NWG8</accession>
<evidence type="ECO:0000313" key="1">
    <source>
        <dbReference type="EMBL" id="MBX46681.1"/>
    </source>
</evidence>